<sequence length="81" mass="9757">MYSILSLYIFLLILSILYFLYKPENLYKKIYIAIVVKINLITLLYFLFFFGHDKYKKEQLHHHLLSESINFNLKADNGTYS</sequence>
<keyword evidence="1" id="KW-1133">Transmembrane helix</keyword>
<accession>A0ABZ0UQI4</accession>
<feature type="transmembrane region" description="Helical" evidence="1">
    <location>
        <begin position="6"/>
        <end position="21"/>
    </location>
</feature>
<evidence type="ECO:0000313" key="2">
    <source>
        <dbReference type="EMBL" id="WPY00303.1"/>
    </source>
</evidence>
<gene>
    <name evidence="2" type="ORF">Trichorick_00175</name>
</gene>
<evidence type="ECO:0000313" key="3">
    <source>
        <dbReference type="Proteomes" id="UP001326613"/>
    </source>
</evidence>
<organism evidence="2 3">
    <name type="scientific">Candidatus Trichorickettsia mobilis</name>
    <dbReference type="NCBI Taxonomy" id="1346319"/>
    <lineage>
        <taxon>Bacteria</taxon>
        <taxon>Pseudomonadati</taxon>
        <taxon>Pseudomonadota</taxon>
        <taxon>Alphaproteobacteria</taxon>
        <taxon>Rickettsiales</taxon>
        <taxon>Rickettsiaceae</taxon>
        <taxon>Rickettsieae</taxon>
        <taxon>Candidatus Trichorickettsia</taxon>
    </lineage>
</organism>
<dbReference type="EMBL" id="CP112932">
    <property type="protein sequence ID" value="WPY00303.1"/>
    <property type="molecule type" value="Genomic_DNA"/>
</dbReference>
<protein>
    <submittedName>
        <fullName evidence="2">Uncharacterized protein</fullName>
    </submittedName>
</protein>
<reference evidence="2 3" key="1">
    <citation type="submission" date="2022-10" db="EMBL/GenBank/DDBJ databases">
        <title>Host association and intracellularity evolved multiple times independently in the Rickettsiales.</title>
        <authorList>
            <person name="Castelli M."/>
            <person name="Nardi T."/>
            <person name="Gammuto L."/>
            <person name="Bellinzona G."/>
            <person name="Sabaneyeva E."/>
            <person name="Potekhin A."/>
            <person name="Serra V."/>
            <person name="Petroni G."/>
            <person name="Sassera D."/>
        </authorList>
    </citation>
    <scope>NUCLEOTIDE SEQUENCE [LARGE SCALE GENOMIC DNA]</scope>
    <source>
        <strain evidence="2 3">Kr 154-4</strain>
    </source>
</reference>
<feature type="transmembrane region" description="Helical" evidence="1">
    <location>
        <begin position="30"/>
        <end position="50"/>
    </location>
</feature>
<keyword evidence="1" id="KW-0812">Transmembrane</keyword>
<proteinExistence type="predicted"/>
<keyword evidence="1" id="KW-0472">Membrane</keyword>
<dbReference type="Proteomes" id="UP001326613">
    <property type="component" value="Chromosome"/>
</dbReference>
<name>A0ABZ0UQI4_9RICK</name>
<evidence type="ECO:0000256" key="1">
    <source>
        <dbReference type="SAM" id="Phobius"/>
    </source>
</evidence>
<keyword evidence="3" id="KW-1185">Reference proteome</keyword>